<sequence length="274" mass="32808">MGDTKVQIEEIEELPTHRFYFSYQFLRSDVSYERLIGENTINELYIDMYSYYEESLGLLRSTRKLFETINKDIQAFEERYREIGEKIQKRKEECETEEDFADYEIVLSRYLERQNLYYRDRDIEINAFSSGMIVQLLSLFESTLHSICKKLMESDQNLQDIKQVCSRDKGSVKYLKYMDKCLNPSVQNVLIGTPNYEKLCSWIAIRNNIVHNNNEFREELNNNIKKHGFSVNKLRNKFLFNKDSIQELADICGITMDIIVEQKLRLHFMELRKR</sequence>
<proteinExistence type="predicted"/>
<organism evidence="1 2">
    <name type="scientific">Bacillus pacificus</name>
    <dbReference type="NCBI Taxonomy" id="2026187"/>
    <lineage>
        <taxon>Bacteria</taxon>
        <taxon>Bacillati</taxon>
        <taxon>Bacillota</taxon>
        <taxon>Bacilli</taxon>
        <taxon>Bacillales</taxon>
        <taxon>Bacillaceae</taxon>
        <taxon>Bacillus</taxon>
        <taxon>Bacillus cereus group</taxon>
    </lineage>
</organism>
<dbReference type="EMBL" id="FWZB01000036">
    <property type="protein sequence ID" value="SMD95434.1"/>
    <property type="molecule type" value="Genomic_DNA"/>
</dbReference>
<dbReference type="RefSeq" id="WP_088106408.1">
    <property type="nucleotide sequence ID" value="NZ_CP093424.1"/>
</dbReference>
<gene>
    <name evidence="1" type="ORF">BACERE00191_02088</name>
</gene>
<evidence type="ECO:0000313" key="1">
    <source>
        <dbReference type="EMBL" id="SMD95434.1"/>
    </source>
</evidence>
<dbReference type="AlphaFoldDB" id="A0A1Y5ZHM1"/>
<evidence type="ECO:0000313" key="2">
    <source>
        <dbReference type="Proteomes" id="UP000194499"/>
    </source>
</evidence>
<protein>
    <recommendedName>
        <fullName evidence="3">Cthe-2314-like HEPN domain-containing protein</fullName>
    </recommendedName>
</protein>
<reference evidence="2" key="1">
    <citation type="submission" date="2017-04" db="EMBL/GenBank/DDBJ databases">
        <authorList>
            <person name="Criscuolo A."/>
        </authorList>
    </citation>
    <scope>NUCLEOTIDE SEQUENCE [LARGE SCALE GENOMIC DNA]</scope>
</reference>
<evidence type="ECO:0008006" key="3">
    <source>
        <dbReference type="Google" id="ProtNLM"/>
    </source>
</evidence>
<accession>A0A1Y5ZHM1</accession>
<dbReference type="Proteomes" id="UP000194499">
    <property type="component" value="Unassembled WGS sequence"/>
</dbReference>
<name>A0A1Y5ZHM1_9BACI</name>